<dbReference type="PRINTS" id="PR01046">
    <property type="entry name" value="TRNASYNTHPRO"/>
</dbReference>
<dbReference type="EMBL" id="JACQRX010000308">
    <property type="protein sequence ID" value="MBI4252205.1"/>
    <property type="molecule type" value="Genomic_DNA"/>
</dbReference>
<dbReference type="EC" id="6.1.1.15" evidence="12"/>
<dbReference type="InterPro" id="IPR036754">
    <property type="entry name" value="YbaK/aa-tRNA-synt-asso_dom_sf"/>
</dbReference>
<dbReference type="SUPFAM" id="SSF55681">
    <property type="entry name" value="Class II aaRS and biotin synthetases"/>
    <property type="match status" value="1"/>
</dbReference>
<evidence type="ECO:0000256" key="7">
    <source>
        <dbReference type="ARBA" id="ARBA00022917"/>
    </source>
</evidence>
<dbReference type="CDD" id="cd04334">
    <property type="entry name" value="ProRS-INS"/>
    <property type="match status" value="1"/>
</dbReference>
<evidence type="ECO:0000256" key="11">
    <source>
        <dbReference type="ARBA" id="ARBA00060755"/>
    </source>
</evidence>
<dbReference type="InterPro" id="IPR002314">
    <property type="entry name" value="aa-tRNA-synt_IIb"/>
</dbReference>
<dbReference type="Pfam" id="PF04073">
    <property type="entry name" value="tRNA_edit"/>
    <property type="match status" value="1"/>
</dbReference>
<comment type="subcellular location">
    <subcellularLocation>
        <location evidence="1 12">Cytoplasm</location>
    </subcellularLocation>
</comment>
<dbReference type="GO" id="GO:0005524">
    <property type="term" value="F:ATP binding"/>
    <property type="evidence" value="ECO:0007669"/>
    <property type="project" value="UniProtKB-UniRule"/>
</dbReference>
<comment type="similarity">
    <text evidence="11 12">Belongs to the class-II aminoacyl-tRNA synthetase family. ProS type 1 subfamily.</text>
</comment>
<dbReference type="SUPFAM" id="SSF52954">
    <property type="entry name" value="Class II aaRS ABD-related"/>
    <property type="match status" value="1"/>
</dbReference>
<dbReference type="AlphaFoldDB" id="A0A933EA33"/>
<keyword evidence="4 12" id="KW-0436">Ligase</keyword>
<dbReference type="HAMAP" id="MF_01569">
    <property type="entry name" value="Pro_tRNA_synth_type1"/>
    <property type="match status" value="1"/>
</dbReference>
<reference evidence="14" key="1">
    <citation type="submission" date="2020-07" db="EMBL/GenBank/DDBJ databases">
        <title>Huge and variable diversity of episymbiotic CPR bacteria and DPANN archaea in groundwater ecosystems.</title>
        <authorList>
            <person name="He C.Y."/>
            <person name="Keren R."/>
            <person name="Whittaker M."/>
            <person name="Farag I.F."/>
            <person name="Doudna J."/>
            <person name="Cate J.H.D."/>
            <person name="Banfield J.F."/>
        </authorList>
    </citation>
    <scope>NUCLEOTIDE SEQUENCE</scope>
    <source>
        <strain evidence="14">NC_groundwater_1370_Ag_S-0.2um_69_93</strain>
    </source>
</reference>
<evidence type="ECO:0000313" key="14">
    <source>
        <dbReference type="EMBL" id="MBI4252205.1"/>
    </source>
</evidence>
<evidence type="ECO:0000256" key="10">
    <source>
        <dbReference type="ARBA" id="ARBA00053664"/>
    </source>
</evidence>
<keyword evidence="8 12" id="KW-0030">Aminoacyl-tRNA synthetase</keyword>
<comment type="function">
    <text evidence="10 12">Catalyzes the attachment of proline to tRNA(Pro) in a two-step reaction: proline is first activated by ATP to form Pro-AMP and then transferred to the acceptor end of tRNA(Pro). As ProRS can inadvertently accommodate and process non-cognate amino acids such as alanine and cysteine, to avoid such errors it has two additional distinct editing activities against alanine. One activity is designated as 'pretransfer' editing and involves the tRNA(Pro)-independent hydrolysis of activated Ala-AMP. The other activity is designated 'posttransfer' editing and involves deacylation of mischarged Ala-tRNA(Pro). The misacylated Cys-tRNA(Pro) is not edited by ProRS.</text>
</comment>
<dbReference type="SUPFAM" id="SSF55826">
    <property type="entry name" value="YbaK/ProRS associated domain"/>
    <property type="match status" value="1"/>
</dbReference>
<organism evidence="14 15">
    <name type="scientific">Tectimicrobiota bacterium</name>
    <dbReference type="NCBI Taxonomy" id="2528274"/>
    <lineage>
        <taxon>Bacteria</taxon>
        <taxon>Pseudomonadati</taxon>
        <taxon>Nitrospinota/Tectimicrobiota group</taxon>
        <taxon>Candidatus Tectimicrobiota</taxon>
    </lineage>
</organism>
<evidence type="ECO:0000256" key="4">
    <source>
        <dbReference type="ARBA" id="ARBA00022598"/>
    </source>
</evidence>
<dbReference type="InterPro" id="IPR004154">
    <property type="entry name" value="Anticodon-bd"/>
</dbReference>
<dbReference type="GO" id="GO:0002161">
    <property type="term" value="F:aminoacyl-tRNA deacylase activity"/>
    <property type="evidence" value="ECO:0007669"/>
    <property type="project" value="InterPro"/>
</dbReference>
<dbReference type="PANTHER" id="PTHR42753">
    <property type="entry name" value="MITOCHONDRIAL RIBOSOME PROTEIN L39/PROLYL-TRNA LIGASE FAMILY MEMBER"/>
    <property type="match status" value="1"/>
</dbReference>
<dbReference type="GO" id="GO:0006433">
    <property type="term" value="P:prolyl-tRNA aminoacylation"/>
    <property type="evidence" value="ECO:0007669"/>
    <property type="project" value="UniProtKB-UniRule"/>
</dbReference>
<sequence length="571" mass="61964">MRFTRGFFPTLKEAPAEAEVVSHRLMVRAAMIRRLAGGVYTLLPLGLKAQRRVEQICREELGRAGAQEVLLPVLNPAELWQKTGRWDLYGKELMRLRDRHGRDFCLGPTHEEVITDLVAREVRSYRDLPLNLYQIQTKFRDEIRPRFGVMRSREFTMKDGYSFDRDEAGAEGTYRAMVEAYRRIFRRCGLQFGVVEADPGAIGGSFSHEFMVMAGTGEEAIHVCGACEYAANAEKTPVSLKLPEAAGGKLEKVHTPGARTVEEVCALLGKSPHQLAKTLLYLADGKAVAAMVPGHRALNEVKLKNALGAADLLMADAETVQRLSRAEVGFAGPVGLGGARILADPSLQGRGGLVVGANETDYHYAGAQEGRDFRADAFADLTLAQEGDPCPRCAKPLAVRRGIEVGHVFKLGTKYSSSLGAGYLDEKGEARTIIMGCYGIGIGRTVAAAIEQNHDADGIIWPVPLAPYQVDVIPVNVADPPSRERAEAIYRALGEGGVEAVLDDRDERAGVKFKDADLIGFPYKLVIGPRGLKEGTAEVKSRRTGETQMLPLEGVAGALAARLREEAGAAS</sequence>
<evidence type="ECO:0000256" key="9">
    <source>
        <dbReference type="ARBA" id="ARBA00047671"/>
    </source>
</evidence>
<dbReference type="InterPro" id="IPR036621">
    <property type="entry name" value="Anticodon-bd_dom_sf"/>
</dbReference>
<dbReference type="CDD" id="cd00779">
    <property type="entry name" value="ProRS_core_prok"/>
    <property type="match status" value="1"/>
</dbReference>
<dbReference type="InterPro" id="IPR006195">
    <property type="entry name" value="aa-tRNA-synth_II"/>
</dbReference>
<dbReference type="InterPro" id="IPR004500">
    <property type="entry name" value="Pro-tRNA-synth_IIa_bac-type"/>
</dbReference>
<evidence type="ECO:0000256" key="3">
    <source>
        <dbReference type="ARBA" id="ARBA00022490"/>
    </source>
</evidence>
<dbReference type="InterPro" id="IPR033730">
    <property type="entry name" value="ProRS_core_prok"/>
</dbReference>
<dbReference type="NCBIfam" id="NF006625">
    <property type="entry name" value="PRK09194.1"/>
    <property type="match status" value="1"/>
</dbReference>
<evidence type="ECO:0000313" key="15">
    <source>
        <dbReference type="Proteomes" id="UP000752292"/>
    </source>
</evidence>
<comment type="domain">
    <text evidence="12">Consists of three domains: the N-terminal catalytic domain, the editing domain and the C-terminal anticodon-binding domain.</text>
</comment>
<evidence type="ECO:0000256" key="1">
    <source>
        <dbReference type="ARBA" id="ARBA00004496"/>
    </source>
</evidence>
<dbReference type="PANTHER" id="PTHR42753:SF2">
    <property type="entry name" value="PROLINE--TRNA LIGASE"/>
    <property type="match status" value="1"/>
</dbReference>
<dbReference type="PROSITE" id="PS50862">
    <property type="entry name" value="AA_TRNA_LIGASE_II"/>
    <property type="match status" value="1"/>
</dbReference>
<keyword evidence="5 12" id="KW-0547">Nucleotide-binding</keyword>
<evidence type="ECO:0000256" key="12">
    <source>
        <dbReference type="HAMAP-Rule" id="MF_01569"/>
    </source>
</evidence>
<evidence type="ECO:0000256" key="2">
    <source>
        <dbReference type="ARBA" id="ARBA00011738"/>
    </source>
</evidence>
<accession>A0A933EA33</accession>
<dbReference type="InterPro" id="IPR007214">
    <property type="entry name" value="YbaK/aa-tRNA-synth-assoc-dom"/>
</dbReference>
<dbReference type="Gene3D" id="3.40.50.800">
    <property type="entry name" value="Anticodon-binding domain"/>
    <property type="match status" value="1"/>
</dbReference>
<dbReference type="InterPro" id="IPR023717">
    <property type="entry name" value="Pro-tRNA-Synthase_IIa_type1"/>
</dbReference>
<dbReference type="FunFam" id="3.30.930.10:FF:000042">
    <property type="entry name" value="probable proline--tRNA ligase, mitochondrial"/>
    <property type="match status" value="1"/>
</dbReference>
<dbReference type="Gene3D" id="3.90.960.10">
    <property type="entry name" value="YbaK/aminoacyl-tRNA synthetase-associated domain"/>
    <property type="match status" value="1"/>
</dbReference>
<dbReference type="Pfam" id="PF03129">
    <property type="entry name" value="HGTP_anticodon"/>
    <property type="match status" value="1"/>
</dbReference>
<dbReference type="Gene3D" id="3.30.930.10">
    <property type="entry name" value="Bira Bifunctional Protein, Domain 2"/>
    <property type="match status" value="2"/>
</dbReference>
<keyword evidence="7 12" id="KW-0648">Protein biosynthesis</keyword>
<evidence type="ECO:0000256" key="6">
    <source>
        <dbReference type="ARBA" id="ARBA00022840"/>
    </source>
</evidence>
<dbReference type="InterPro" id="IPR002316">
    <property type="entry name" value="Pro-tRNA-ligase_IIa"/>
</dbReference>
<feature type="domain" description="Aminoacyl-transfer RNA synthetases class-II family profile" evidence="13">
    <location>
        <begin position="38"/>
        <end position="462"/>
    </location>
</feature>
<dbReference type="GO" id="GO:0005829">
    <property type="term" value="C:cytosol"/>
    <property type="evidence" value="ECO:0007669"/>
    <property type="project" value="TreeGrafter"/>
</dbReference>
<evidence type="ECO:0000256" key="8">
    <source>
        <dbReference type="ARBA" id="ARBA00023146"/>
    </source>
</evidence>
<comment type="catalytic activity">
    <reaction evidence="9 12">
        <text>tRNA(Pro) + L-proline + ATP = L-prolyl-tRNA(Pro) + AMP + diphosphate</text>
        <dbReference type="Rhea" id="RHEA:14305"/>
        <dbReference type="Rhea" id="RHEA-COMP:9700"/>
        <dbReference type="Rhea" id="RHEA-COMP:9702"/>
        <dbReference type="ChEBI" id="CHEBI:30616"/>
        <dbReference type="ChEBI" id="CHEBI:33019"/>
        <dbReference type="ChEBI" id="CHEBI:60039"/>
        <dbReference type="ChEBI" id="CHEBI:78442"/>
        <dbReference type="ChEBI" id="CHEBI:78532"/>
        <dbReference type="ChEBI" id="CHEBI:456215"/>
        <dbReference type="EC" id="6.1.1.15"/>
    </reaction>
</comment>
<keyword evidence="3 12" id="KW-0963">Cytoplasm</keyword>
<dbReference type="InterPro" id="IPR050062">
    <property type="entry name" value="Pro-tRNA_synthetase"/>
</dbReference>
<dbReference type="InterPro" id="IPR045864">
    <property type="entry name" value="aa-tRNA-synth_II/BPL/LPL"/>
</dbReference>
<gene>
    <name evidence="12" type="primary">proS</name>
    <name evidence="14" type="ORF">HY618_07065</name>
</gene>
<keyword evidence="6 12" id="KW-0067">ATP-binding</keyword>
<dbReference type="InterPro" id="IPR044140">
    <property type="entry name" value="ProRS_anticodon_short"/>
</dbReference>
<dbReference type="Pfam" id="PF00587">
    <property type="entry name" value="tRNA-synt_2b"/>
    <property type="match status" value="1"/>
</dbReference>
<proteinExistence type="inferred from homology"/>
<name>A0A933EA33_UNCTE</name>
<evidence type="ECO:0000259" key="13">
    <source>
        <dbReference type="PROSITE" id="PS50862"/>
    </source>
</evidence>
<comment type="subunit">
    <text evidence="2 12">Homodimer.</text>
</comment>
<dbReference type="FunFam" id="3.30.930.10:FF:000065">
    <property type="entry name" value="Proline--tRNA ligase"/>
    <property type="match status" value="1"/>
</dbReference>
<dbReference type="Proteomes" id="UP000752292">
    <property type="component" value="Unassembled WGS sequence"/>
</dbReference>
<evidence type="ECO:0000256" key="5">
    <source>
        <dbReference type="ARBA" id="ARBA00022741"/>
    </source>
</evidence>
<dbReference type="NCBIfam" id="TIGR00409">
    <property type="entry name" value="proS_fam_II"/>
    <property type="match status" value="1"/>
</dbReference>
<dbReference type="GO" id="GO:0004827">
    <property type="term" value="F:proline-tRNA ligase activity"/>
    <property type="evidence" value="ECO:0007669"/>
    <property type="project" value="UniProtKB-UniRule"/>
</dbReference>
<comment type="caution">
    <text evidence="14">The sequence shown here is derived from an EMBL/GenBank/DDBJ whole genome shotgun (WGS) entry which is preliminary data.</text>
</comment>
<protein>
    <recommendedName>
        <fullName evidence="12">Proline--tRNA ligase</fullName>
        <ecNumber evidence="12">6.1.1.15</ecNumber>
    </recommendedName>
    <alternativeName>
        <fullName evidence="12">Prolyl-tRNA synthetase</fullName>
        <shortName evidence="12">ProRS</shortName>
    </alternativeName>
</protein>
<dbReference type="CDD" id="cd00861">
    <property type="entry name" value="ProRS_anticodon_short"/>
    <property type="match status" value="1"/>
</dbReference>